<reference evidence="2 3" key="2">
    <citation type="journal article" date="2017" name="Genome Biol.">
        <title>New reference genome sequences of hot pepper reveal the massive evolution of plant disease-resistance genes by retroduplication.</title>
        <authorList>
            <person name="Kim S."/>
            <person name="Park J."/>
            <person name="Yeom S.I."/>
            <person name="Kim Y.M."/>
            <person name="Seo E."/>
            <person name="Kim K.T."/>
            <person name="Kim M.S."/>
            <person name="Lee J.M."/>
            <person name="Cheong K."/>
            <person name="Shin H.S."/>
            <person name="Kim S.B."/>
            <person name="Han K."/>
            <person name="Lee J."/>
            <person name="Park M."/>
            <person name="Lee H.A."/>
            <person name="Lee H.Y."/>
            <person name="Lee Y."/>
            <person name="Oh S."/>
            <person name="Lee J.H."/>
            <person name="Choi E."/>
            <person name="Choi E."/>
            <person name="Lee S.E."/>
            <person name="Jeon J."/>
            <person name="Kim H."/>
            <person name="Choi G."/>
            <person name="Song H."/>
            <person name="Lee J."/>
            <person name="Lee S.C."/>
            <person name="Kwon J.K."/>
            <person name="Lee H.Y."/>
            <person name="Koo N."/>
            <person name="Hong Y."/>
            <person name="Kim R.W."/>
            <person name="Kang W.H."/>
            <person name="Huh J.H."/>
            <person name="Kang B.C."/>
            <person name="Yang T.J."/>
            <person name="Lee Y.H."/>
            <person name="Bennetzen J.L."/>
            <person name="Choi D."/>
        </authorList>
    </citation>
    <scope>NUCLEOTIDE SEQUENCE [LARGE SCALE GENOMIC DNA]</scope>
    <source>
        <strain evidence="3">cv. CM334</strain>
    </source>
</reference>
<evidence type="ECO:0000313" key="2">
    <source>
        <dbReference type="EMBL" id="PHT85757.1"/>
    </source>
</evidence>
<organism evidence="2 3">
    <name type="scientific">Capsicum annuum</name>
    <name type="common">Capsicum pepper</name>
    <dbReference type="NCBI Taxonomy" id="4072"/>
    <lineage>
        <taxon>Eukaryota</taxon>
        <taxon>Viridiplantae</taxon>
        <taxon>Streptophyta</taxon>
        <taxon>Embryophyta</taxon>
        <taxon>Tracheophyta</taxon>
        <taxon>Spermatophyta</taxon>
        <taxon>Magnoliopsida</taxon>
        <taxon>eudicotyledons</taxon>
        <taxon>Gunneridae</taxon>
        <taxon>Pentapetalae</taxon>
        <taxon>asterids</taxon>
        <taxon>lamiids</taxon>
        <taxon>Solanales</taxon>
        <taxon>Solanaceae</taxon>
        <taxon>Solanoideae</taxon>
        <taxon>Capsiceae</taxon>
        <taxon>Capsicum</taxon>
    </lineage>
</organism>
<evidence type="ECO:0000259" key="1">
    <source>
        <dbReference type="Pfam" id="PF07734"/>
    </source>
</evidence>
<feature type="domain" description="F-box associated beta-propeller type 1" evidence="1">
    <location>
        <begin position="12"/>
        <end position="82"/>
    </location>
</feature>
<proteinExistence type="predicted"/>
<dbReference type="Gramene" id="PHT85757">
    <property type="protein sequence ID" value="PHT85757"/>
    <property type="gene ID" value="T459_07863"/>
</dbReference>
<reference evidence="2 3" key="1">
    <citation type="journal article" date="2014" name="Nat. Genet.">
        <title>Genome sequence of the hot pepper provides insights into the evolution of pungency in Capsicum species.</title>
        <authorList>
            <person name="Kim S."/>
            <person name="Park M."/>
            <person name="Yeom S.I."/>
            <person name="Kim Y.M."/>
            <person name="Lee J.M."/>
            <person name="Lee H.A."/>
            <person name="Seo E."/>
            <person name="Choi J."/>
            <person name="Cheong K."/>
            <person name="Kim K.T."/>
            <person name="Jung K."/>
            <person name="Lee G.W."/>
            <person name="Oh S.K."/>
            <person name="Bae C."/>
            <person name="Kim S.B."/>
            <person name="Lee H.Y."/>
            <person name="Kim S.Y."/>
            <person name="Kim M.S."/>
            <person name="Kang B.C."/>
            <person name="Jo Y.D."/>
            <person name="Yang H.B."/>
            <person name="Jeong H.J."/>
            <person name="Kang W.H."/>
            <person name="Kwon J.K."/>
            <person name="Shin C."/>
            <person name="Lim J.Y."/>
            <person name="Park J.H."/>
            <person name="Huh J.H."/>
            <person name="Kim J.S."/>
            <person name="Kim B.D."/>
            <person name="Cohen O."/>
            <person name="Paran I."/>
            <person name="Suh M.C."/>
            <person name="Lee S.B."/>
            <person name="Kim Y.K."/>
            <person name="Shin Y."/>
            <person name="Noh S.J."/>
            <person name="Park J."/>
            <person name="Seo Y.S."/>
            <person name="Kwon S.Y."/>
            <person name="Kim H.A."/>
            <person name="Park J.M."/>
            <person name="Kim H.J."/>
            <person name="Choi S.B."/>
            <person name="Bosland P.W."/>
            <person name="Reeves G."/>
            <person name="Jo S.H."/>
            <person name="Lee B.W."/>
            <person name="Cho H.T."/>
            <person name="Choi H.S."/>
            <person name="Lee M.S."/>
            <person name="Yu Y."/>
            <person name="Do Choi Y."/>
            <person name="Park B.S."/>
            <person name="van Deynze A."/>
            <person name="Ashrafi H."/>
            <person name="Hill T."/>
            <person name="Kim W.T."/>
            <person name="Pai H.S."/>
            <person name="Ahn H.K."/>
            <person name="Yeam I."/>
            <person name="Giovannoni J.J."/>
            <person name="Rose J.K."/>
            <person name="Sorensen I."/>
            <person name="Lee S.J."/>
            <person name="Kim R.W."/>
            <person name="Choi I.Y."/>
            <person name="Choi B.S."/>
            <person name="Lim J.S."/>
            <person name="Lee Y.H."/>
            <person name="Choi D."/>
        </authorList>
    </citation>
    <scope>NUCLEOTIDE SEQUENCE [LARGE SCALE GENOMIC DNA]</scope>
    <source>
        <strain evidence="3">cv. CM334</strain>
    </source>
</reference>
<sequence length="149" mass="17521">MMIFKMLESPGGFKYGFGYDELQDDYKIVGVFPIYRNRLLYRVEVKLYSLRSDSWRCIDDFKGGDFLDVWGKFVTGKLHWLEEGWKISSIDLGHIYVRDPPMLITNEGDVLLQFGSRLGKYNPKDDSIKYPDVYFAPYIDAELYVKNMQ</sequence>
<protein>
    <recommendedName>
        <fullName evidence="1">F-box associated beta-propeller type 1 domain-containing protein</fullName>
    </recommendedName>
</protein>
<accession>A0A2G2ZUW0</accession>
<dbReference type="EMBL" id="AYRZ02000003">
    <property type="protein sequence ID" value="PHT85757.1"/>
    <property type="molecule type" value="Genomic_DNA"/>
</dbReference>
<name>A0A2G2ZUW0_CAPAN</name>
<dbReference type="InterPro" id="IPR006527">
    <property type="entry name" value="F-box-assoc_dom_typ1"/>
</dbReference>
<evidence type="ECO:0000313" key="3">
    <source>
        <dbReference type="Proteomes" id="UP000222542"/>
    </source>
</evidence>
<dbReference type="Proteomes" id="UP000222542">
    <property type="component" value="Unassembled WGS sequence"/>
</dbReference>
<dbReference type="AlphaFoldDB" id="A0A2G2ZUW0"/>
<gene>
    <name evidence="2" type="ORF">T459_07863</name>
</gene>
<dbReference type="Pfam" id="PF07734">
    <property type="entry name" value="FBA_1"/>
    <property type="match status" value="1"/>
</dbReference>
<keyword evidence="3" id="KW-1185">Reference proteome</keyword>
<comment type="caution">
    <text evidence="2">The sequence shown here is derived from an EMBL/GenBank/DDBJ whole genome shotgun (WGS) entry which is preliminary data.</text>
</comment>